<keyword evidence="3 8" id="KW-0328">Glycosyltransferase</keyword>
<dbReference type="Gene3D" id="3.90.550.10">
    <property type="entry name" value="Spore Coat Polysaccharide Biosynthesis Protein SpsA, Chain A"/>
    <property type="match status" value="1"/>
</dbReference>
<keyword evidence="4 8" id="KW-0808">Transferase</keyword>
<sequence>MTASPPRVSVIVPLYNDADTIAATLDALDAQSGAPDFEVIVVDDGSTDGGDSIAAGRAQVIRQRNAGPAAARNAGAARARGALLLFLDADCTPPANWVAALAGAIDGTGFDAVMGTLRAANDGVVPRLVQLEIEDRYRGMSAAKEGVDFIAAPSCGVVRSAFQALGGFDAGLRQAEDVDLAYRLASRGHRIAFVETAPVAHAHQRSWGQFIATKYRRAVGRLEVYGRHPHKRRHDHWTPMSLKAQFGLIALSLPLLVLALFRGMPEALLAALSLLGGLALGLPLIRDTARREAPLVGLGAGLLVGAGFVIIRSLVILAAMIRIRLRAVARLAGAAR</sequence>
<evidence type="ECO:0000313" key="8">
    <source>
        <dbReference type="EMBL" id="MFC2968277.1"/>
    </source>
</evidence>
<name>A0ABV7AHN0_9RHOB</name>
<feature type="domain" description="Glycosyltransferase 2-like" evidence="7">
    <location>
        <begin position="9"/>
        <end position="164"/>
    </location>
</feature>
<dbReference type="GO" id="GO:0016757">
    <property type="term" value="F:glycosyltransferase activity"/>
    <property type="evidence" value="ECO:0007669"/>
    <property type="project" value="UniProtKB-KW"/>
</dbReference>
<evidence type="ECO:0000259" key="7">
    <source>
        <dbReference type="Pfam" id="PF00535"/>
    </source>
</evidence>
<dbReference type="InterPro" id="IPR029044">
    <property type="entry name" value="Nucleotide-diphossugar_trans"/>
</dbReference>
<keyword evidence="6" id="KW-1133">Transmembrane helix</keyword>
<keyword evidence="9" id="KW-1185">Reference proteome</keyword>
<dbReference type="Pfam" id="PF00535">
    <property type="entry name" value="Glycos_transf_2"/>
    <property type="match status" value="1"/>
</dbReference>
<keyword evidence="6" id="KW-0812">Transmembrane</keyword>
<proteinExistence type="predicted"/>
<comment type="caution">
    <text evidence="8">The sequence shown here is derived from an EMBL/GenBank/DDBJ whole genome shotgun (WGS) entry which is preliminary data.</text>
</comment>
<evidence type="ECO:0000256" key="1">
    <source>
        <dbReference type="ARBA" id="ARBA00004236"/>
    </source>
</evidence>
<organism evidence="8 9">
    <name type="scientific">Acidimangrovimonas pyrenivorans</name>
    <dbReference type="NCBI Taxonomy" id="2030798"/>
    <lineage>
        <taxon>Bacteria</taxon>
        <taxon>Pseudomonadati</taxon>
        <taxon>Pseudomonadota</taxon>
        <taxon>Alphaproteobacteria</taxon>
        <taxon>Rhodobacterales</taxon>
        <taxon>Paracoccaceae</taxon>
        <taxon>Acidimangrovimonas</taxon>
    </lineage>
</organism>
<evidence type="ECO:0000256" key="6">
    <source>
        <dbReference type="SAM" id="Phobius"/>
    </source>
</evidence>
<dbReference type="EC" id="2.4.-.-" evidence="8"/>
<evidence type="ECO:0000256" key="3">
    <source>
        <dbReference type="ARBA" id="ARBA00022676"/>
    </source>
</evidence>
<evidence type="ECO:0000313" key="9">
    <source>
        <dbReference type="Proteomes" id="UP001595443"/>
    </source>
</evidence>
<dbReference type="PANTHER" id="PTHR43646">
    <property type="entry name" value="GLYCOSYLTRANSFERASE"/>
    <property type="match status" value="1"/>
</dbReference>
<dbReference type="SUPFAM" id="SSF53448">
    <property type="entry name" value="Nucleotide-diphospho-sugar transferases"/>
    <property type="match status" value="1"/>
</dbReference>
<evidence type="ECO:0000256" key="4">
    <source>
        <dbReference type="ARBA" id="ARBA00022679"/>
    </source>
</evidence>
<feature type="transmembrane region" description="Helical" evidence="6">
    <location>
        <begin position="242"/>
        <end position="261"/>
    </location>
</feature>
<feature type="transmembrane region" description="Helical" evidence="6">
    <location>
        <begin position="297"/>
        <end position="321"/>
    </location>
</feature>
<dbReference type="Proteomes" id="UP001595443">
    <property type="component" value="Unassembled WGS sequence"/>
</dbReference>
<dbReference type="EMBL" id="JBHRSK010000004">
    <property type="protein sequence ID" value="MFC2968277.1"/>
    <property type="molecule type" value="Genomic_DNA"/>
</dbReference>
<keyword evidence="5 6" id="KW-0472">Membrane</keyword>
<gene>
    <name evidence="8" type="ORF">ACFOES_09240</name>
</gene>
<evidence type="ECO:0000256" key="5">
    <source>
        <dbReference type="ARBA" id="ARBA00023136"/>
    </source>
</evidence>
<protein>
    <submittedName>
        <fullName evidence="8">Glycosyltransferase</fullName>
        <ecNumber evidence="8">2.4.-.-</ecNumber>
    </submittedName>
</protein>
<keyword evidence="2" id="KW-1003">Cell membrane</keyword>
<feature type="transmembrane region" description="Helical" evidence="6">
    <location>
        <begin position="267"/>
        <end position="285"/>
    </location>
</feature>
<comment type="subcellular location">
    <subcellularLocation>
        <location evidence="1">Cell membrane</location>
    </subcellularLocation>
</comment>
<dbReference type="RefSeq" id="WP_377832946.1">
    <property type="nucleotide sequence ID" value="NZ_JBHRSK010000004.1"/>
</dbReference>
<reference evidence="9" key="1">
    <citation type="journal article" date="2019" name="Int. J. Syst. Evol. Microbiol.">
        <title>The Global Catalogue of Microorganisms (GCM) 10K type strain sequencing project: providing services to taxonomists for standard genome sequencing and annotation.</title>
        <authorList>
            <consortium name="The Broad Institute Genomics Platform"/>
            <consortium name="The Broad Institute Genome Sequencing Center for Infectious Disease"/>
            <person name="Wu L."/>
            <person name="Ma J."/>
        </authorList>
    </citation>
    <scope>NUCLEOTIDE SEQUENCE [LARGE SCALE GENOMIC DNA]</scope>
    <source>
        <strain evidence="9">KCTC 62192</strain>
    </source>
</reference>
<accession>A0ABV7AHN0</accession>
<dbReference type="InterPro" id="IPR001173">
    <property type="entry name" value="Glyco_trans_2-like"/>
</dbReference>
<dbReference type="PANTHER" id="PTHR43646:SF2">
    <property type="entry name" value="GLYCOSYLTRANSFERASE 2-LIKE DOMAIN-CONTAINING PROTEIN"/>
    <property type="match status" value="1"/>
</dbReference>
<evidence type="ECO:0000256" key="2">
    <source>
        <dbReference type="ARBA" id="ARBA00022475"/>
    </source>
</evidence>